<organism evidence="3 4">
    <name type="scientific">Acidovorax soli</name>
    <dbReference type="NCBI Taxonomy" id="592050"/>
    <lineage>
        <taxon>Bacteria</taxon>
        <taxon>Pseudomonadati</taxon>
        <taxon>Pseudomonadota</taxon>
        <taxon>Betaproteobacteria</taxon>
        <taxon>Burkholderiales</taxon>
        <taxon>Comamonadaceae</taxon>
        <taxon>Acidovorax</taxon>
    </lineage>
</organism>
<evidence type="ECO:0000313" key="3">
    <source>
        <dbReference type="EMBL" id="MBB6562218.1"/>
    </source>
</evidence>
<sequence>MNTTDSSISTNTSHATAASLEPGEGAVGAMDAEDQMAQALDALRQERAETGGDAQAPTAATLPAGPDGAMPAAMEEGADAAQIRARQAAAQHADRAGNPDPAELLRRTQEELHKARSEMGRVGQLNRYLNQARAERDRLLQENAQLKGSGAKGAPGAQGDSSAAAERLAELAQKVQQFPELHGLVGAVQHALQAVDAKAATVAEQTAARMVEPLHGLRAEHEQRAQEQRSAAYQAAMQTFEATYPNAVEVVRSADFGAWIGTQPQPIQTAFYQGQDPSEAIAVMDAYDAHLRRAGRAPIARYPQQQQPAAQRASANAARLQSAAGLPSRASGARGGLPPEDDFEASLDFFRRQRLGGLA</sequence>
<evidence type="ECO:0000313" key="4">
    <source>
        <dbReference type="Proteomes" id="UP000575083"/>
    </source>
</evidence>
<feature type="coiled-coil region" evidence="1">
    <location>
        <begin position="122"/>
        <end position="149"/>
    </location>
</feature>
<feature type="compositionally biased region" description="Low complexity" evidence="2">
    <location>
        <begin position="1"/>
        <end position="13"/>
    </location>
</feature>
<evidence type="ECO:0000256" key="2">
    <source>
        <dbReference type="SAM" id="MobiDB-lite"/>
    </source>
</evidence>
<dbReference type="Proteomes" id="UP000575083">
    <property type="component" value="Unassembled WGS sequence"/>
</dbReference>
<feature type="compositionally biased region" description="Low complexity" evidence="2">
    <location>
        <begin position="63"/>
        <end position="91"/>
    </location>
</feature>
<name>A0A7X0PHU7_9BURK</name>
<proteinExistence type="predicted"/>
<dbReference type="AlphaFoldDB" id="A0A7X0PHU7"/>
<comment type="caution">
    <text evidence="3">The sequence shown here is derived from an EMBL/GenBank/DDBJ whole genome shotgun (WGS) entry which is preliminary data.</text>
</comment>
<dbReference type="EMBL" id="JACHLK010000011">
    <property type="protein sequence ID" value="MBB6562218.1"/>
    <property type="molecule type" value="Genomic_DNA"/>
</dbReference>
<reference evidence="3 4" key="1">
    <citation type="submission" date="2020-08" db="EMBL/GenBank/DDBJ databases">
        <title>Functional genomics of gut bacteria from endangered species of beetles.</title>
        <authorList>
            <person name="Carlos-Shanley C."/>
        </authorList>
    </citation>
    <scope>NUCLEOTIDE SEQUENCE [LARGE SCALE GENOMIC DNA]</scope>
    <source>
        <strain evidence="3 4">S00198</strain>
    </source>
</reference>
<feature type="compositionally biased region" description="Basic and acidic residues" evidence="2">
    <location>
        <begin position="92"/>
        <end position="102"/>
    </location>
</feature>
<protein>
    <submittedName>
        <fullName evidence="3">Uncharacterized protein</fullName>
    </submittedName>
</protein>
<feature type="region of interest" description="Disordered" evidence="2">
    <location>
        <begin position="1"/>
        <end position="102"/>
    </location>
</feature>
<feature type="compositionally biased region" description="Low complexity" evidence="2">
    <location>
        <begin position="302"/>
        <end position="324"/>
    </location>
</feature>
<keyword evidence="4" id="KW-1185">Reference proteome</keyword>
<feature type="region of interest" description="Disordered" evidence="2">
    <location>
        <begin position="302"/>
        <end position="343"/>
    </location>
</feature>
<gene>
    <name evidence="3" type="ORF">HNP48_004927</name>
</gene>
<keyword evidence="1" id="KW-0175">Coiled coil</keyword>
<evidence type="ECO:0000256" key="1">
    <source>
        <dbReference type="SAM" id="Coils"/>
    </source>
</evidence>
<accession>A0A7X0PHU7</accession>
<dbReference type="RefSeq" id="WP_184862002.1">
    <property type="nucleotide sequence ID" value="NZ_JACHLK010000011.1"/>
</dbReference>